<evidence type="ECO:0000313" key="10">
    <source>
        <dbReference type="Proteomes" id="UP000051487"/>
    </source>
</evidence>
<dbReference type="Proteomes" id="UP000051487">
    <property type="component" value="Unassembled WGS sequence"/>
</dbReference>
<feature type="transmembrane region" description="Helical" evidence="7">
    <location>
        <begin position="53"/>
        <end position="71"/>
    </location>
</feature>
<comment type="subcellular location">
    <subcellularLocation>
        <location evidence="1">Membrane</location>
        <topology evidence="1">Multi-pass membrane protein</topology>
    </subcellularLocation>
</comment>
<reference evidence="9 10" key="1">
    <citation type="submission" date="2015-11" db="EMBL/GenBank/DDBJ databases">
        <title>Aspergillus lentulus strain IFM 54703T.</title>
        <authorList>
            <person name="Kusuya Y."/>
            <person name="Sakai K."/>
            <person name="Kamei K."/>
            <person name="Takahashi H."/>
            <person name="Yaguchi T."/>
        </authorList>
    </citation>
    <scope>NUCLEOTIDE SEQUENCE [LARGE SCALE GENOMIC DNA]</scope>
    <source>
        <strain evidence="9 10">IFM 54703</strain>
    </source>
</reference>
<evidence type="ECO:0000256" key="7">
    <source>
        <dbReference type="SAM" id="Phobius"/>
    </source>
</evidence>
<dbReference type="CDD" id="cd17502">
    <property type="entry name" value="MFS_Azr1_MDR_like"/>
    <property type="match status" value="1"/>
</dbReference>
<feature type="transmembrane region" description="Helical" evidence="7">
    <location>
        <begin position="333"/>
        <end position="356"/>
    </location>
</feature>
<feature type="transmembrane region" description="Helical" evidence="7">
    <location>
        <begin position="529"/>
        <end position="551"/>
    </location>
</feature>
<feature type="transmembrane region" description="Helical" evidence="7">
    <location>
        <begin position="121"/>
        <end position="140"/>
    </location>
</feature>
<protein>
    <submittedName>
        <fullName evidence="9">HC-toxin efflux carrier TOXA</fullName>
    </submittedName>
</protein>
<dbReference type="AlphaFoldDB" id="A0AAN4PPN2"/>
<keyword evidence="5 7" id="KW-0472">Membrane</keyword>
<keyword evidence="4 7" id="KW-1133">Transmembrane helix</keyword>
<evidence type="ECO:0000313" key="9">
    <source>
        <dbReference type="EMBL" id="GAQ08080.1"/>
    </source>
</evidence>
<feature type="compositionally biased region" description="Polar residues" evidence="6">
    <location>
        <begin position="23"/>
        <end position="33"/>
    </location>
</feature>
<evidence type="ECO:0000256" key="2">
    <source>
        <dbReference type="ARBA" id="ARBA00007520"/>
    </source>
</evidence>
<dbReference type="EMBL" id="BCLY01000009">
    <property type="protein sequence ID" value="GAQ08080.1"/>
    <property type="molecule type" value="Genomic_DNA"/>
</dbReference>
<feature type="transmembrane region" description="Helical" evidence="7">
    <location>
        <begin position="146"/>
        <end position="166"/>
    </location>
</feature>
<dbReference type="Gene3D" id="1.20.1250.20">
    <property type="entry name" value="MFS general substrate transporter like domains"/>
    <property type="match status" value="1"/>
</dbReference>
<dbReference type="InterPro" id="IPR036259">
    <property type="entry name" value="MFS_trans_sf"/>
</dbReference>
<feature type="transmembrane region" description="Helical" evidence="7">
    <location>
        <begin position="221"/>
        <end position="242"/>
    </location>
</feature>
<feature type="domain" description="Major facilitator superfamily (MFS) profile" evidence="8">
    <location>
        <begin position="56"/>
        <end position="556"/>
    </location>
</feature>
<evidence type="ECO:0000256" key="3">
    <source>
        <dbReference type="ARBA" id="ARBA00022692"/>
    </source>
</evidence>
<comment type="caution">
    <text evidence="9">The sequence shown here is derived from an EMBL/GenBank/DDBJ whole genome shotgun (WGS) entry which is preliminary data.</text>
</comment>
<keyword evidence="3 7" id="KW-0812">Transmembrane</keyword>
<dbReference type="Gene3D" id="1.20.1720.10">
    <property type="entry name" value="Multidrug resistance protein D"/>
    <property type="match status" value="1"/>
</dbReference>
<gene>
    <name evidence="9" type="ORF">ALT_5401</name>
</gene>
<organism evidence="9 10">
    <name type="scientific">Aspergillus lentulus</name>
    <dbReference type="NCBI Taxonomy" id="293939"/>
    <lineage>
        <taxon>Eukaryota</taxon>
        <taxon>Fungi</taxon>
        <taxon>Dikarya</taxon>
        <taxon>Ascomycota</taxon>
        <taxon>Pezizomycotina</taxon>
        <taxon>Eurotiomycetes</taxon>
        <taxon>Eurotiomycetidae</taxon>
        <taxon>Eurotiales</taxon>
        <taxon>Aspergillaceae</taxon>
        <taxon>Aspergillus</taxon>
        <taxon>Aspergillus subgen. Fumigati</taxon>
    </lineage>
</organism>
<dbReference type="GO" id="GO:0022857">
    <property type="term" value="F:transmembrane transporter activity"/>
    <property type="evidence" value="ECO:0007669"/>
    <property type="project" value="InterPro"/>
</dbReference>
<evidence type="ECO:0000259" key="8">
    <source>
        <dbReference type="PROSITE" id="PS50850"/>
    </source>
</evidence>
<dbReference type="InterPro" id="IPR011701">
    <property type="entry name" value="MFS"/>
</dbReference>
<dbReference type="GO" id="GO:0005886">
    <property type="term" value="C:plasma membrane"/>
    <property type="evidence" value="ECO:0007669"/>
    <property type="project" value="TreeGrafter"/>
</dbReference>
<feature type="transmembrane region" description="Helical" evidence="7">
    <location>
        <begin position="91"/>
        <end position="109"/>
    </location>
</feature>
<dbReference type="Pfam" id="PF07690">
    <property type="entry name" value="MFS_1"/>
    <property type="match status" value="1"/>
</dbReference>
<feature type="transmembrane region" description="Helical" evidence="7">
    <location>
        <begin position="395"/>
        <end position="413"/>
    </location>
</feature>
<dbReference type="PROSITE" id="PS50850">
    <property type="entry name" value="MFS"/>
    <property type="match status" value="1"/>
</dbReference>
<comment type="similarity">
    <text evidence="2">Belongs to the major facilitator superfamily. TCR/Tet family.</text>
</comment>
<dbReference type="FunFam" id="1.20.1250.20:FF:000196">
    <property type="entry name" value="MFS toxin efflux pump (AflT)"/>
    <property type="match status" value="1"/>
</dbReference>
<feature type="region of interest" description="Disordered" evidence="6">
    <location>
        <begin position="1"/>
        <end position="40"/>
    </location>
</feature>
<dbReference type="PANTHER" id="PTHR23501">
    <property type="entry name" value="MAJOR FACILITATOR SUPERFAMILY"/>
    <property type="match status" value="1"/>
</dbReference>
<accession>A0AAN4PPN2</accession>
<name>A0AAN4PPN2_ASPLE</name>
<dbReference type="SUPFAM" id="SSF103473">
    <property type="entry name" value="MFS general substrate transporter"/>
    <property type="match status" value="1"/>
</dbReference>
<feature type="transmembrane region" description="Helical" evidence="7">
    <location>
        <begin position="178"/>
        <end position="201"/>
    </location>
</feature>
<dbReference type="InterPro" id="IPR020846">
    <property type="entry name" value="MFS_dom"/>
</dbReference>
<dbReference type="PANTHER" id="PTHR23501:SF193">
    <property type="entry name" value="MULTIDRUG TRANSPORTER, PUTATIVE (AFU_ORTHOLOGUE AFUA_8G00940)-RELATED"/>
    <property type="match status" value="1"/>
</dbReference>
<evidence type="ECO:0000256" key="4">
    <source>
        <dbReference type="ARBA" id="ARBA00022989"/>
    </source>
</evidence>
<feature type="transmembrane region" description="Helical" evidence="7">
    <location>
        <begin position="263"/>
        <end position="282"/>
    </location>
</feature>
<evidence type="ECO:0000256" key="1">
    <source>
        <dbReference type="ARBA" id="ARBA00004141"/>
    </source>
</evidence>
<feature type="transmembrane region" description="Helical" evidence="7">
    <location>
        <begin position="294"/>
        <end position="313"/>
    </location>
</feature>
<sequence length="642" mass="68275">MSVCPLESAAEAGRPLDTEKVPGTQSPTFSGPASISGPDESGSRYPYLRGIPLYNLIAALIVGMLLLGLDINVVATAVPTISNYFDSFKDVNWYGSAFLLALCATQPLAGKMYTLFPLKYLYVGFMAIFELGNLICALSTSSNMVIAGRTVAGLGASGLFNGAVVILTACSPPNIRPLITACGISMIAIGGIVGPLVGGAFTEHVSWRWCLRLTGECRCLGFWVFLPFGGVTMLIMLILRVPEQTTKPPMSSVLVKFPRKLDHLGFALFAIACTMLLTAINWGGATYPWSSAKVIGLLCGSAGILALFVAWAIHQGDESLIPPHILREPNLFFGCWISGLQGGATIMVGYYLPLWFQAVKGASPTGSGLMMLPTMISQILGSMTSGALVRKLHYVPPWAIIGSVMTAVGSGLMTTFTADTSKGKWIGYQIVAGFGRGAALNMPIVASQEYLSPDAIAIASSAIALCQYLSGSVAISVAQAIFQNGLTPALEKYAPNVEPAIILDAGATGYADVLSADQLPGVRFAYNEALVKVFFLPTATAAVAALLSFGFSWKKIGVEEHNEMLPAVSDHMRQLTWRRPRSASLTNPEEYYRTPMQTNSDLYREFFDVLDNQRLGAVRLLDAPGRASPGPSSANCGGTTLV</sequence>
<feature type="transmembrane region" description="Helical" evidence="7">
    <location>
        <begin position="368"/>
        <end position="388"/>
    </location>
</feature>
<proteinExistence type="inferred from homology"/>
<evidence type="ECO:0000256" key="6">
    <source>
        <dbReference type="SAM" id="MobiDB-lite"/>
    </source>
</evidence>
<evidence type="ECO:0000256" key="5">
    <source>
        <dbReference type="ARBA" id="ARBA00023136"/>
    </source>
</evidence>